<comment type="caution">
    <text evidence="1">The sequence shown here is derived from an EMBL/GenBank/DDBJ whole genome shotgun (WGS) entry which is preliminary data.</text>
</comment>
<reference evidence="1 2" key="1">
    <citation type="journal article" date="2019" name="Sci. Rep.">
        <title>Orb-weaving spider Araneus ventricosus genome elucidates the spidroin gene catalogue.</title>
        <authorList>
            <person name="Kono N."/>
            <person name="Nakamura H."/>
            <person name="Ohtoshi R."/>
            <person name="Moran D.A.P."/>
            <person name="Shinohara A."/>
            <person name="Yoshida Y."/>
            <person name="Fujiwara M."/>
            <person name="Mori M."/>
            <person name="Tomita M."/>
            <person name="Arakawa K."/>
        </authorList>
    </citation>
    <scope>NUCLEOTIDE SEQUENCE [LARGE SCALE GENOMIC DNA]</scope>
</reference>
<evidence type="ECO:0000313" key="2">
    <source>
        <dbReference type="Proteomes" id="UP000499080"/>
    </source>
</evidence>
<dbReference type="Proteomes" id="UP000499080">
    <property type="component" value="Unassembled WGS sequence"/>
</dbReference>
<organism evidence="1 2">
    <name type="scientific">Araneus ventricosus</name>
    <name type="common">Orbweaver spider</name>
    <name type="synonym">Epeira ventricosa</name>
    <dbReference type="NCBI Taxonomy" id="182803"/>
    <lineage>
        <taxon>Eukaryota</taxon>
        <taxon>Metazoa</taxon>
        <taxon>Ecdysozoa</taxon>
        <taxon>Arthropoda</taxon>
        <taxon>Chelicerata</taxon>
        <taxon>Arachnida</taxon>
        <taxon>Araneae</taxon>
        <taxon>Araneomorphae</taxon>
        <taxon>Entelegynae</taxon>
        <taxon>Araneoidea</taxon>
        <taxon>Araneidae</taxon>
        <taxon>Araneus</taxon>
    </lineage>
</organism>
<name>A0A4Y2EL41_ARAVE</name>
<proteinExistence type="predicted"/>
<keyword evidence="2" id="KW-1185">Reference proteome</keyword>
<sequence>MTWAPLTLATPLWYSAERKFQCHILPKTLSLLKMFIHFSLIHLLKQSYFWFSIWVFQLLKFVTDLTVRKPSITNNELCHCTCNSPSQESRKPVTKGALRNLVNQSLSYSWKTVQ</sequence>
<evidence type="ECO:0000313" key="1">
    <source>
        <dbReference type="EMBL" id="GBM29267.1"/>
    </source>
</evidence>
<dbReference type="EMBL" id="BGPR01000631">
    <property type="protein sequence ID" value="GBM29267.1"/>
    <property type="molecule type" value="Genomic_DNA"/>
</dbReference>
<dbReference type="AlphaFoldDB" id="A0A4Y2EL41"/>
<gene>
    <name evidence="1" type="ORF">AVEN_155220_1</name>
</gene>
<accession>A0A4Y2EL41</accession>
<protein>
    <submittedName>
        <fullName evidence="1">Uncharacterized protein</fullName>
    </submittedName>
</protein>